<evidence type="ECO:0008006" key="11">
    <source>
        <dbReference type="Google" id="ProtNLM"/>
    </source>
</evidence>
<evidence type="ECO:0000256" key="5">
    <source>
        <dbReference type="ARBA" id="ARBA00023136"/>
    </source>
</evidence>
<feature type="transmembrane region" description="Helical" evidence="8">
    <location>
        <begin position="146"/>
        <end position="168"/>
    </location>
</feature>
<dbReference type="GO" id="GO:0030425">
    <property type="term" value="C:dendrite"/>
    <property type="evidence" value="ECO:0007669"/>
    <property type="project" value="TreeGrafter"/>
</dbReference>
<evidence type="ECO:0000256" key="7">
    <source>
        <dbReference type="SAM" id="Coils"/>
    </source>
</evidence>
<evidence type="ECO:0000256" key="4">
    <source>
        <dbReference type="ARBA" id="ARBA00022989"/>
    </source>
</evidence>
<organism evidence="9">
    <name type="scientific">Darwinula stevensoni</name>
    <dbReference type="NCBI Taxonomy" id="69355"/>
    <lineage>
        <taxon>Eukaryota</taxon>
        <taxon>Metazoa</taxon>
        <taxon>Ecdysozoa</taxon>
        <taxon>Arthropoda</taxon>
        <taxon>Crustacea</taxon>
        <taxon>Oligostraca</taxon>
        <taxon>Ostracoda</taxon>
        <taxon>Podocopa</taxon>
        <taxon>Podocopida</taxon>
        <taxon>Darwinulocopina</taxon>
        <taxon>Darwinuloidea</taxon>
        <taxon>Darwinulidae</taxon>
        <taxon>Darwinula</taxon>
    </lineage>
</organism>
<dbReference type="InterPro" id="IPR013604">
    <property type="entry name" value="7TM_chemorcpt"/>
</dbReference>
<evidence type="ECO:0000256" key="2">
    <source>
        <dbReference type="ARBA" id="ARBA00022475"/>
    </source>
</evidence>
<proteinExistence type="predicted"/>
<dbReference type="Proteomes" id="UP000677054">
    <property type="component" value="Unassembled WGS sequence"/>
</dbReference>
<feature type="transmembrane region" description="Helical" evidence="8">
    <location>
        <begin position="272"/>
        <end position="296"/>
    </location>
</feature>
<keyword evidence="2" id="KW-1003">Cell membrane</keyword>
<feature type="transmembrane region" description="Helical" evidence="8">
    <location>
        <begin position="20"/>
        <end position="40"/>
    </location>
</feature>
<keyword evidence="4 8" id="KW-1133">Transmembrane helix</keyword>
<evidence type="ECO:0000256" key="8">
    <source>
        <dbReference type="SAM" id="Phobius"/>
    </source>
</evidence>
<evidence type="ECO:0000313" key="10">
    <source>
        <dbReference type="Proteomes" id="UP000677054"/>
    </source>
</evidence>
<keyword evidence="6" id="KW-0675">Receptor</keyword>
<keyword evidence="3 8" id="KW-0812">Transmembrane</keyword>
<dbReference type="GO" id="GO:0005886">
    <property type="term" value="C:plasma membrane"/>
    <property type="evidence" value="ECO:0007669"/>
    <property type="project" value="UniProtKB-SubCell"/>
</dbReference>
<dbReference type="EMBL" id="CAJPEV010001172">
    <property type="protein sequence ID" value="CAG0891162.1"/>
    <property type="molecule type" value="Genomic_DNA"/>
</dbReference>
<dbReference type="PANTHER" id="PTHR21143:SF133">
    <property type="entry name" value="GUSTATORY AND PHEROMONE RECEPTOR 32A-RELATED"/>
    <property type="match status" value="1"/>
</dbReference>
<evidence type="ECO:0000256" key="3">
    <source>
        <dbReference type="ARBA" id="ARBA00022692"/>
    </source>
</evidence>
<reference evidence="9" key="1">
    <citation type="submission" date="2020-11" db="EMBL/GenBank/DDBJ databases">
        <authorList>
            <person name="Tran Van P."/>
        </authorList>
    </citation>
    <scope>NUCLEOTIDE SEQUENCE</scope>
</reference>
<keyword evidence="7" id="KW-0175">Coiled coil</keyword>
<feature type="transmembrane region" description="Helical" evidence="8">
    <location>
        <begin position="246"/>
        <end position="266"/>
    </location>
</feature>
<dbReference type="AlphaFoldDB" id="A0A7R9A7C3"/>
<dbReference type="GO" id="GO:0007635">
    <property type="term" value="P:chemosensory behavior"/>
    <property type="evidence" value="ECO:0007669"/>
    <property type="project" value="TreeGrafter"/>
</dbReference>
<dbReference type="PANTHER" id="PTHR21143">
    <property type="entry name" value="INVERTEBRATE GUSTATORY RECEPTOR"/>
    <property type="match status" value="1"/>
</dbReference>
<dbReference type="GO" id="GO:0030424">
    <property type="term" value="C:axon"/>
    <property type="evidence" value="ECO:0007669"/>
    <property type="project" value="TreeGrafter"/>
</dbReference>
<sequence length="402" mass="45367">MEGRRRMAWAESRRGGSEKFSVGVRIICYLTTFSGGFYFANIGGNRPLKFRLLSWRTLWSLILIGALIYNRYRQYTDSKEFFEAGLKANFFSETDVKANYVQLFVLFLAALLSIVYWIVRGQALCDLFDEAWELDRQMGTDERRRWLWVVGSVVSSSVFAVVVAFGSPAVKISAWKALDVFALVVVGLNGVTQPLLYAWLSSQIVRFQQHMMTEMREQRTTGEEWQEERNRLESLTKKLNRTYGPLAIIHLARDAVLVSIVVFLFIRSVAAYGLGALMMVTLCTASVCFVVPILIFHLAAEQVTIQEDLLWRTTAAACTAAGVKISVESPNGTLSHLDIPTSRKENRLLMEADGCYKLRRIRPTAAGFFGLGHGPLAELTDVILTYLIVLFQFSQDDYKLSG</sequence>
<dbReference type="GO" id="GO:0043025">
    <property type="term" value="C:neuronal cell body"/>
    <property type="evidence" value="ECO:0007669"/>
    <property type="project" value="TreeGrafter"/>
</dbReference>
<keyword evidence="10" id="KW-1185">Reference proteome</keyword>
<keyword evidence="5 8" id="KW-0472">Membrane</keyword>
<dbReference type="GO" id="GO:0008049">
    <property type="term" value="P:male courtship behavior"/>
    <property type="evidence" value="ECO:0007669"/>
    <property type="project" value="TreeGrafter"/>
</dbReference>
<dbReference type="Pfam" id="PF08395">
    <property type="entry name" value="7tm_7"/>
    <property type="match status" value="1"/>
</dbReference>
<evidence type="ECO:0000256" key="1">
    <source>
        <dbReference type="ARBA" id="ARBA00004651"/>
    </source>
</evidence>
<name>A0A7R9A7C3_9CRUS</name>
<dbReference type="GO" id="GO:0050909">
    <property type="term" value="P:sensory perception of taste"/>
    <property type="evidence" value="ECO:0007669"/>
    <property type="project" value="InterPro"/>
</dbReference>
<gene>
    <name evidence="9" type="ORF">DSTB1V02_LOCUS6421</name>
</gene>
<protein>
    <recommendedName>
        <fullName evidence="11">Gustatory receptor</fullName>
    </recommendedName>
</protein>
<feature type="transmembrane region" description="Helical" evidence="8">
    <location>
        <begin position="100"/>
        <end position="119"/>
    </location>
</feature>
<accession>A0A7R9A7C3</accession>
<comment type="subcellular location">
    <subcellularLocation>
        <location evidence="1">Cell membrane</location>
        <topology evidence="1">Multi-pass membrane protein</topology>
    </subcellularLocation>
</comment>
<dbReference type="EMBL" id="LR900689">
    <property type="protein sequence ID" value="CAD7246573.1"/>
    <property type="molecule type" value="Genomic_DNA"/>
</dbReference>
<evidence type="ECO:0000313" key="9">
    <source>
        <dbReference type="EMBL" id="CAD7246573.1"/>
    </source>
</evidence>
<feature type="coiled-coil region" evidence="7">
    <location>
        <begin position="215"/>
        <end position="242"/>
    </location>
</feature>
<evidence type="ECO:0000256" key="6">
    <source>
        <dbReference type="ARBA" id="ARBA00023170"/>
    </source>
</evidence>
<feature type="transmembrane region" description="Helical" evidence="8">
    <location>
        <begin position="180"/>
        <end position="200"/>
    </location>
</feature>